<proteinExistence type="predicted"/>
<reference evidence="3 4" key="1">
    <citation type="submission" date="2018-06" db="EMBL/GenBank/DDBJ databases">
        <title>Extensive metabolic versatility and redundancy in microbially diverse, dynamic hydrothermal sediments.</title>
        <authorList>
            <person name="Dombrowski N."/>
            <person name="Teske A."/>
            <person name="Baker B.J."/>
        </authorList>
    </citation>
    <scope>NUCLEOTIDE SEQUENCE [LARGE SCALE GENOMIC DNA]</scope>
    <source>
        <strain evidence="3">B19_G9</strain>
    </source>
</reference>
<dbReference type="PANTHER" id="PTHR30337">
    <property type="entry name" value="COMPONENT OF ATP-DEPENDENT DSDNA EXONUCLEASE"/>
    <property type="match status" value="1"/>
</dbReference>
<dbReference type="InterPro" id="IPR004843">
    <property type="entry name" value="Calcineurin-like_PHP"/>
</dbReference>
<sequence length="370" mass="43060">MRQEFDIFFPFIIFKTMQIKLVHTADIHLKREDPFRLNILSWIISKTKELADGLIIAGDLFENNTEASFLRGSVREIFEKIQNLPIFIVPGNHDYSSYSPDTFYGENVVVFNSPAFHIIPGGMRIIGIPFKPGYDFSTLIEKIKINPDTDIVITHGTLYDRESSRIYTELGEDAKYMPVYKWDIENKMRYLALGHYHSRFIHLTYGKTQVVYPGSPVATSKRATGMRYLALGHFKRSEPVRIERIPVEISPYWKKIEWMVFPGKEEKVVKKIEKDIQKARGTKTMLDGHIKGSIAISEIDFREKIREIEQKYQNEFKLLELQIEVSYWTDILKNPTIASFVEKLEKVNRDDSVKQRALELTLSALEKLRA</sequence>
<comment type="caution">
    <text evidence="3">The sequence shown here is derived from an EMBL/GenBank/DDBJ whole genome shotgun (WGS) entry which is preliminary data.</text>
</comment>
<feature type="domain" description="Calcineurin-like phosphoesterase" evidence="2">
    <location>
        <begin position="20"/>
        <end position="198"/>
    </location>
</feature>
<protein>
    <recommendedName>
        <fullName evidence="2">Calcineurin-like phosphoesterase domain-containing protein</fullName>
    </recommendedName>
</protein>
<accession>A0A662DE91</accession>
<gene>
    <name evidence="3" type="ORF">DRI96_03390</name>
</gene>
<evidence type="ECO:0000313" key="3">
    <source>
        <dbReference type="EMBL" id="RLE13178.1"/>
    </source>
</evidence>
<dbReference type="SUPFAM" id="SSF56300">
    <property type="entry name" value="Metallo-dependent phosphatases"/>
    <property type="match status" value="1"/>
</dbReference>
<dbReference type="Pfam" id="PF00149">
    <property type="entry name" value="Metallophos"/>
    <property type="match status" value="1"/>
</dbReference>
<dbReference type="Gene3D" id="3.60.21.10">
    <property type="match status" value="1"/>
</dbReference>
<dbReference type="InterPro" id="IPR041796">
    <property type="entry name" value="Mre11_N"/>
</dbReference>
<dbReference type="Proteomes" id="UP000267654">
    <property type="component" value="Unassembled WGS sequence"/>
</dbReference>
<evidence type="ECO:0000313" key="4">
    <source>
        <dbReference type="Proteomes" id="UP000267654"/>
    </source>
</evidence>
<evidence type="ECO:0000259" key="2">
    <source>
        <dbReference type="Pfam" id="PF00149"/>
    </source>
</evidence>
<organism evidence="3 4">
    <name type="scientific">Aerophobetes bacterium</name>
    <dbReference type="NCBI Taxonomy" id="2030807"/>
    <lineage>
        <taxon>Bacteria</taxon>
        <taxon>Candidatus Aerophobota</taxon>
    </lineage>
</organism>
<evidence type="ECO:0000256" key="1">
    <source>
        <dbReference type="ARBA" id="ARBA00022801"/>
    </source>
</evidence>
<keyword evidence="1" id="KW-0378">Hydrolase</keyword>
<dbReference type="GO" id="GO:0016787">
    <property type="term" value="F:hydrolase activity"/>
    <property type="evidence" value="ECO:0007669"/>
    <property type="project" value="UniProtKB-KW"/>
</dbReference>
<name>A0A662DE91_UNCAE</name>
<dbReference type="AlphaFoldDB" id="A0A662DE91"/>
<dbReference type="EMBL" id="QMQB01000105">
    <property type="protein sequence ID" value="RLE13178.1"/>
    <property type="molecule type" value="Genomic_DNA"/>
</dbReference>
<dbReference type="CDD" id="cd00840">
    <property type="entry name" value="MPP_Mre11_N"/>
    <property type="match status" value="1"/>
</dbReference>
<dbReference type="InterPro" id="IPR029052">
    <property type="entry name" value="Metallo-depent_PP-like"/>
</dbReference>
<dbReference type="InterPro" id="IPR050535">
    <property type="entry name" value="DNA_Repair-Maintenance_Comp"/>
</dbReference>